<evidence type="ECO:0008006" key="3">
    <source>
        <dbReference type="Google" id="ProtNLM"/>
    </source>
</evidence>
<comment type="caution">
    <text evidence="1">The sequence shown here is derived from an EMBL/GenBank/DDBJ whole genome shotgun (WGS) entry which is preliminary data.</text>
</comment>
<dbReference type="Gene3D" id="2.40.70.10">
    <property type="entry name" value="Acid Proteases"/>
    <property type="match status" value="1"/>
</dbReference>
<name>A0A8J2HNQ9_COTCN</name>
<gene>
    <name evidence="1" type="ORF">HICCMSTLAB_LOCUS11220</name>
</gene>
<dbReference type="Proteomes" id="UP000786811">
    <property type="component" value="Unassembled WGS sequence"/>
</dbReference>
<sequence>MLFEIDTGASISAISKEKLDQIGQLKYLLLIKTPRKFQSYQGSVMTPLGVLKVDAKHRHHSERLDLYVFGGRNKPIIGRDWIKTFDLIAVNMKPRESIYFISSREKYVRKLLNA</sequence>
<evidence type="ECO:0000313" key="2">
    <source>
        <dbReference type="Proteomes" id="UP000786811"/>
    </source>
</evidence>
<dbReference type="InterPro" id="IPR021109">
    <property type="entry name" value="Peptidase_aspartic_dom_sf"/>
</dbReference>
<reference evidence="1" key="1">
    <citation type="submission" date="2021-04" db="EMBL/GenBank/DDBJ databases">
        <authorList>
            <person name="Chebbi M.A.C M."/>
        </authorList>
    </citation>
    <scope>NUCLEOTIDE SEQUENCE</scope>
</reference>
<dbReference type="AlphaFoldDB" id="A0A8J2HNQ9"/>
<keyword evidence="2" id="KW-1185">Reference proteome</keyword>
<evidence type="ECO:0000313" key="1">
    <source>
        <dbReference type="EMBL" id="CAG5102860.1"/>
    </source>
</evidence>
<dbReference type="OrthoDB" id="7700397at2759"/>
<proteinExistence type="predicted"/>
<dbReference type="SUPFAM" id="SSF50630">
    <property type="entry name" value="Acid proteases"/>
    <property type="match status" value="1"/>
</dbReference>
<protein>
    <recommendedName>
        <fullName evidence="3">Peptidase A2 domain-containing protein</fullName>
    </recommendedName>
</protein>
<organism evidence="1 2">
    <name type="scientific">Cotesia congregata</name>
    <name type="common">Parasitoid wasp</name>
    <name type="synonym">Apanteles congregatus</name>
    <dbReference type="NCBI Taxonomy" id="51543"/>
    <lineage>
        <taxon>Eukaryota</taxon>
        <taxon>Metazoa</taxon>
        <taxon>Ecdysozoa</taxon>
        <taxon>Arthropoda</taxon>
        <taxon>Hexapoda</taxon>
        <taxon>Insecta</taxon>
        <taxon>Pterygota</taxon>
        <taxon>Neoptera</taxon>
        <taxon>Endopterygota</taxon>
        <taxon>Hymenoptera</taxon>
        <taxon>Apocrita</taxon>
        <taxon>Ichneumonoidea</taxon>
        <taxon>Braconidae</taxon>
        <taxon>Microgastrinae</taxon>
        <taxon>Cotesia</taxon>
    </lineage>
</organism>
<dbReference type="EMBL" id="CAJNRD030001123">
    <property type="protein sequence ID" value="CAG5102860.1"/>
    <property type="molecule type" value="Genomic_DNA"/>
</dbReference>
<accession>A0A8J2HNQ9</accession>